<evidence type="ECO:0000256" key="6">
    <source>
        <dbReference type="ARBA" id="ARBA00022692"/>
    </source>
</evidence>
<evidence type="ECO:0000256" key="7">
    <source>
        <dbReference type="ARBA" id="ARBA00022741"/>
    </source>
</evidence>
<comment type="subcellular location">
    <subcellularLocation>
        <location evidence="2">Membrane</location>
        <topology evidence="2">Multi-pass membrane protein</topology>
    </subcellularLocation>
</comment>
<keyword evidence="4" id="KW-0597">Phosphoprotein</keyword>
<dbReference type="EMBL" id="JACHXM010000004">
    <property type="protein sequence ID" value="MBB3140468.1"/>
    <property type="molecule type" value="Genomic_DNA"/>
</dbReference>
<accession>A0A7W5BXE8</accession>
<name>A0A7W5BXE8_9GAMM</name>
<dbReference type="GO" id="GO:0000155">
    <property type="term" value="F:phosphorelay sensor kinase activity"/>
    <property type="evidence" value="ECO:0007669"/>
    <property type="project" value="InterPro"/>
</dbReference>
<dbReference type="Gene3D" id="3.30.565.10">
    <property type="entry name" value="Histidine kinase-like ATPase, C-terminal domain"/>
    <property type="match status" value="1"/>
</dbReference>
<dbReference type="InterPro" id="IPR003660">
    <property type="entry name" value="HAMP_dom"/>
</dbReference>
<keyword evidence="5 15" id="KW-0808">Transferase</keyword>
<keyword evidence="6" id="KW-0812">Transmembrane</keyword>
<evidence type="ECO:0000259" key="13">
    <source>
        <dbReference type="PROSITE" id="PS50109"/>
    </source>
</evidence>
<dbReference type="InterPro" id="IPR004358">
    <property type="entry name" value="Sig_transdc_His_kin-like_C"/>
</dbReference>
<dbReference type="PRINTS" id="PR00344">
    <property type="entry name" value="BCTRLSENSOR"/>
</dbReference>
<dbReference type="SUPFAM" id="SSF47384">
    <property type="entry name" value="Homodimeric domain of signal transducing histidine kinase"/>
    <property type="match status" value="1"/>
</dbReference>
<dbReference type="AlphaFoldDB" id="A0A7W5BXE8"/>
<comment type="catalytic activity">
    <reaction evidence="1">
        <text>ATP + protein L-histidine = ADP + protein N-phospho-L-histidine.</text>
        <dbReference type="EC" id="2.7.13.3"/>
    </reaction>
</comment>
<evidence type="ECO:0000256" key="2">
    <source>
        <dbReference type="ARBA" id="ARBA00004141"/>
    </source>
</evidence>
<gene>
    <name evidence="15" type="ORF">FHR96_001330</name>
</gene>
<evidence type="ECO:0000256" key="4">
    <source>
        <dbReference type="ARBA" id="ARBA00022553"/>
    </source>
</evidence>
<dbReference type="InterPro" id="IPR003661">
    <property type="entry name" value="HisK_dim/P_dom"/>
</dbReference>
<keyword evidence="7" id="KW-0547">Nucleotide-binding</keyword>
<dbReference type="InterPro" id="IPR036097">
    <property type="entry name" value="HisK_dim/P_sf"/>
</dbReference>
<dbReference type="EC" id="2.7.13.3" evidence="3"/>
<dbReference type="GO" id="GO:0005886">
    <property type="term" value="C:plasma membrane"/>
    <property type="evidence" value="ECO:0007669"/>
    <property type="project" value="TreeGrafter"/>
</dbReference>
<dbReference type="PANTHER" id="PTHR45436:SF14">
    <property type="entry name" value="SENSOR PROTEIN QSEC"/>
    <property type="match status" value="1"/>
</dbReference>
<dbReference type="SUPFAM" id="SSF55874">
    <property type="entry name" value="ATPase domain of HSP90 chaperone/DNA topoisomerase II/histidine kinase"/>
    <property type="match status" value="1"/>
</dbReference>
<dbReference type="SMART" id="SM00387">
    <property type="entry name" value="HATPase_c"/>
    <property type="match status" value="1"/>
</dbReference>
<dbReference type="Pfam" id="PF08521">
    <property type="entry name" value="2CSK_N"/>
    <property type="match status" value="1"/>
</dbReference>
<evidence type="ECO:0000259" key="14">
    <source>
        <dbReference type="PROSITE" id="PS50885"/>
    </source>
</evidence>
<dbReference type="SMART" id="SM00388">
    <property type="entry name" value="HisKA"/>
    <property type="match status" value="1"/>
</dbReference>
<evidence type="ECO:0000256" key="12">
    <source>
        <dbReference type="ARBA" id="ARBA00023136"/>
    </source>
</evidence>
<dbReference type="GO" id="GO:0005524">
    <property type="term" value="F:ATP binding"/>
    <property type="evidence" value="ECO:0007669"/>
    <property type="project" value="UniProtKB-KW"/>
</dbReference>
<dbReference type="CDD" id="cd00082">
    <property type="entry name" value="HisKA"/>
    <property type="match status" value="1"/>
</dbReference>
<evidence type="ECO:0000256" key="5">
    <source>
        <dbReference type="ARBA" id="ARBA00022679"/>
    </source>
</evidence>
<dbReference type="SMART" id="SM00304">
    <property type="entry name" value="HAMP"/>
    <property type="match status" value="1"/>
</dbReference>
<feature type="domain" description="Histidine kinase" evidence="13">
    <location>
        <begin position="246"/>
        <end position="458"/>
    </location>
</feature>
<dbReference type="InterPro" id="IPR005467">
    <property type="entry name" value="His_kinase_dom"/>
</dbReference>
<evidence type="ECO:0000256" key="11">
    <source>
        <dbReference type="ARBA" id="ARBA00023012"/>
    </source>
</evidence>
<keyword evidence="8 15" id="KW-0418">Kinase</keyword>
<dbReference type="CDD" id="cd00075">
    <property type="entry name" value="HATPase"/>
    <property type="match status" value="1"/>
</dbReference>
<dbReference type="PROSITE" id="PS50885">
    <property type="entry name" value="HAMP"/>
    <property type="match status" value="1"/>
</dbReference>
<evidence type="ECO:0000313" key="16">
    <source>
        <dbReference type="Proteomes" id="UP000525987"/>
    </source>
</evidence>
<dbReference type="PROSITE" id="PS50109">
    <property type="entry name" value="HIS_KIN"/>
    <property type="match status" value="1"/>
</dbReference>
<dbReference type="Pfam" id="PF00672">
    <property type="entry name" value="HAMP"/>
    <property type="match status" value="1"/>
</dbReference>
<dbReference type="Proteomes" id="UP000525987">
    <property type="component" value="Unassembled WGS sequence"/>
</dbReference>
<dbReference type="InterPro" id="IPR003594">
    <property type="entry name" value="HATPase_dom"/>
</dbReference>
<dbReference type="Gene3D" id="1.10.287.130">
    <property type="match status" value="1"/>
</dbReference>
<keyword evidence="9" id="KW-0067">ATP-binding</keyword>
<dbReference type="InterPro" id="IPR050428">
    <property type="entry name" value="TCS_sensor_his_kinase"/>
</dbReference>
<comment type="caution">
    <text evidence="15">The sequence shown here is derived from an EMBL/GenBank/DDBJ whole genome shotgun (WGS) entry which is preliminary data.</text>
</comment>
<evidence type="ECO:0000256" key="8">
    <source>
        <dbReference type="ARBA" id="ARBA00022777"/>
    </source>
</evidence>
<dbReference type="Pfam" id="PF00512">
    <property type="entry name" value="HisKA"/>
    <property type="match status" value="1"/>
</dbReference>
<dbReference type="RefSeq" id="WP_183386856.1">
    <property type="nucleotide sequence ID" value="NZ_JACHXM010000004.1"/>
</dbReference>
<keyword evidence="16" id="KW-1185">Reference proteome</keyword>
<reference evidence="15 16" key="1">
    <citation type="submission" date="2020-08" db="EMBL/GenBank/DDBJ databases">
        <title>Genomic Encyclopedia of Type Strains, Phase III (KMG-III): the genomes of soil and plant-associated and newly described type strains.</title>
        <authorList>
            <person name="Whitman W."/>
        </authorList>
    </citation>
    <scope>NUCLEOTIDE SEQUENCE [LARGE SCALE GENOMIC DNA]</scope>
    <source>
        <strain evidence="15 16">CECT 5995</strain>
    </source>
</reference>
<feature type="domain" description="HAMP" evidence="14">
    <location>
        <begin position="186"/>
        <end position="238"/>
    </location>
</feature>
<dbReference type="PANTHER" id="PTHR45436">
    <property type="entry name" value="SENSOR HISTIDINE KINASE YKOH"/>
    <property type="match status" value="1"/>
</dbReference>
<keyword evidence="11" id="KW-0902">Two-component regulatory system</keyword>
<dbReference type="InterPro" id="IPR036890">
    <property type="entry name" value="HATPase_C_sf"/>
</dbReference>
<dbReference type="InterPro" id="IPR013727">
    <property type="entry name" value="2CSK_N"/>
</dbReference>
<keyword evidence="12" id="KW-0472">Membrane</keyword>
<protein>
    <recommendedName>
        <fullName evidence="3">histidine kinase</fullName>
        <ecNumber evidence="3">2.7.13.3</ecNumber>
    </recommendedName>
</protein>
<evidence type="ECO:0000256" key="3">
    <source>
        <dbReference type="ARBA" id="ARBA00012438"/>
    </source>
</evidence>
<organism evidence="15 16">
    <name type="scientific">Halomonas organivorans</name>
    <dbReference type="NCBI Taxonomy" id="257772"/>
    <lineage>
        <taxon>Bacteria</taxon>
        <taxon>Pseudomonadati</taxon>
        <taxon>Pseudomonadota</taxon>
        <taxon>Gammaproteobacteria</taxon>
        <taxon>Oceanospirillales</taxon>
        <taxon>Halomonadaceae</taxon>
        <taxon>Halomonas</taxon>
    </lineage>
</organism>
<evidence type="ECO:0000256" key="9">
    <source>
        <dbReference type="ARBA" id="ARBA00022840"/>
    </source>
</evidence>
<evidence type="ECO:0000313" key="15">
    <source>
        <dbReference type="EMBL" id="MBB3140468.1"/>
    </source>
</evidence>
<keyword evidence="10" id="KW-1133">Transmembrane helix</keyword>
<sequence length="467" mass="51313">MSSIRRRTLGIVLLVFALSMLAIGLTSYRDAAHEVEELFDARLTQNARLLEGLIRAPLPEAQRDALLASLDSALQRAESGDSAIAGHRYEGKVAFQAWRGERLLLRSASAPSTPFTKRRDGYQDVRQNGHEWRVFALSAPDDDLRVLVGERGDVRSGLVTDIALRTLLPDLLGLPALAALLWWAIGWGLRPLSRMAAQIQERDPHNLQPLPDAPLPQELATIAGALNRLLGRLRELRTREKRFIADAAHELRTPLAVLDLHAQNALATQDPDDRREALTQLRDGMARATRLVGQLLTLARLDPEQEETPDQDTDLLHEVREALAELLPLATDQGQELHLEADEHLDWRLRTEPGALTILVQNLVGNAMHHSPPGGRIDVFLGREAGALTLRVDDQGPGIPEPQRRQVLARFHRAGPGAGAGLGLSIVDRLVQRHGGRLTLEEASGGGLSVRVWLPRPAALQAREEGG</sequence>
<evidence type="ECO:0000256" key="10">
    <source>
        <dbReference type="ARBA" id="ARBA00022989"/>
    </source>
</evidence>
<evidence type="ECO:0000256" key="1">
    <source>
        <dbReference type="ARBA" id="ARBA00000085"/>
    </source>
</evidence>
<proteinExistence type="predicted"/>
<dbReference type="Pfam" id="PF02518">
    <property type="entry name" value="HATPase_c"/>
    <property type="match status" value="1"/>
</dbReference>